<keyword evidence="2" id="KW-1185">Reference proteome</keyword>
<organism evidence="1 2">
    <name type="scientific">Pedobacter cryoconitis</name>
    <dbReference type="NCBI Taxonomy" id="188932"/>
    <lineage>
        <taxon>Bacteria</taxon>
        <taxon>Pseudomonadati</taxon>
        <taxon>Bacteroidota</taxon>
        <taxon>Sphingobacteriia</taxon>
        <taxon>Sphingobacteriales</taxon>
        <taxon>Sphingobacteriaceae</taxon>
        <taxon>Pedobacter</taxon>
    </lineage>
</organism>
<evidence type="ECO:0000313" key="2">
    <source>
        <dbReference type="Proteomes" id="UP000071561"/>
    </source>
</evidence>
<evidence type="ECO:0000313" key="1">
    <source>
        <dbReference type="EMBL" id="AMQ00665.1"/>
    </source>
</evidence>
<dbReference type="OrthoDB" id="8448116at2"/>
<dbReference type="EMBL" id="CP014504">
    <property type="protein sequence ID" value="AMQ00665.1"/>
    <property type="molecule type" value="Genomic_DNA"/>
</dbReference>
<protein>
    <recommendedName>
        <fullName evidence="3">Histidine phosphatase family protein</fullName>
    </recommendedName>
</protein>
<reference evidence="1 2" key="1">
    <citation type="submission" date="2016-03" db="EMBL/GenBank/DDBJ databases">
        <title>Complete genome sequence of Pedobacter cryoconitis PAMC 27485.</title>
        <authorList>
            <person name="Lee J."/>
            <person name="Kim O.-S."/>
        </authorList>
    </citation>
    <scope>NUCLEOTIDE SEQUENCE [LARGE SCALE GENOMIC DNA]</scope>
    <source>
        <strain evidence="1 2">PAMC 27485</strain>
    </source>
</reference>
<sequence length="182" mass="20177">MKKTAFTILCIIYTLILPLFVKSQTKIFIIRHGEKQEKNENLNCKGLNRSLKLANVLAKKIGVPAAIYVPSLGNGNQTSHSRMFQTITPFAVKYDLSINSSFDGADYASIAKELKHKKGTVLLVWNHGNIPALAKALGIKHQKLSWNPKDFDSIWIITGSGKDKVLKTDQEGILPVADCPIF</sequence>
<dbReference type="RefSeq" id="WP_068403905.1">
    <property type="nucleotide sequence ID" value="NZ_CP014504.1"/>
</dbReference>
<dbReference type="PATRIC" id="fig|188932.3.peg.3953"/>
<proteinExistence type="predicted"/>
<dbReference type="AlphaFoldDB" id="A0A127VH19"/>
<gene>
    <name evidence="1" type="ORF">AY601_3805</name>
</gene>
<dbReference type="Proteomes" id="UP000071561">
    <property type="component" value="Chromosome"/>
</dbReference>
<evidence type="ECO:0008006" key="3">
    <source>
        <dbReference type="Google" id="ProtNLM"/>
    </source>
</evidence>
<name>A0A127VH19_9SPHI</name>
<dbReference type="KEGG" id="pcm:AY601_3805"/>
<accession>A0A127VH19</accession>